<evidence type="ECO:0000256" key="10">
    <source>
        <dbReference type="ARBA" id="ARBA00022964"/>
    </source>
</evidence>
<feature type="compositionally biased region" description="Polar residues" evidence="20">
    <location>
        <begin position="568"/>
        <end position="577"/>
    </location>
</feature>
<comment type="catalytic activity">
    <reaction evidence="16 18">
        <text>a 5-hydroxymethyl-2'-deoxycytidine in DNA + 2-oxoglutarate + O2 = a 5-formyl-2'-deoxycytidine in DNA + succinate + CO2 + H2O</text>
        <dbReference type="Rhea" id="RHEA:53828"/>
        <dbReference type="Rhea" id="RHEA-COMP:13315"/>
        <dbReference type="Rhea" id="RHEA-COMP:13656"/>
        <dbReference type="ChEBI" id="CHEBI:15377"/>
        <dbReference type="ChEBI" id="CHEBI:15379"/>
        <dbReference type="ChEBI" id="CHEBI:16526"/>
        <dbReference type="ChEBI" id="CHEBI:16810"/>
        <dbReference type="ChEBI" id="CHEBI:30031"/>
        <dbReference type="ChEBI" id="CHEBI:136731"/>
        <dbReference type="ChEBI" id="CHEBI:137731"/>
        <dbReference type="EC" id="1.14.11.80"/>
    </reaction>
</comment>
<dbReference type="SMART" id="SM01333">
    <property type="entry name" value="Tet_JBP"/>
    <property type="match status" value="1"/>
</dbReference>
<accession>A0ABR0Y9Q5</accession>
<keyword evidence="11 18" id="KW-0560">Oxidoreductase</keyword>
<keyword evidence="14" id="KW-0539">Nucleus</keyword>
<dbReference type="InterPro" id="IPR002857">
    <property type="entry name" value="Znf_CXXC"/>
</dbReference>
<keyword evidence="5" id="KW-0217">Developmental protein</keyword>
<evidence type="ECO:0000256" key="4">
    <source>
        <dbReference type="ARBA" id="ARBA00022454"/>
    </source>
</evidence>
<keyword evidence="9" id="KW-0156">Chromatin regulator</keyword>
<feature type="compositionally biased region" description="Basic and acidic residues" evidence="20">
    <location>
        <begin position="155"/>
        <end position="168"/>
    </location>
</feature>
<evidence type="ECO:0000256" key="3">
    <source>
        <dbReference type="ARBA" id="ARBA00007502"/>
    </source>
</evidence>
<feature type="compositionally biased region" description="Pro residues" evidence="20">
    <location>
        <begin position="955"/>
        <end position="968"/>
    </location>
</feature>
<feature type="region of interest" description="Disordered" evidence="20">
    <location>
        <begin position="396"/>
        <end position="427"/>
    </location>
</feature>
<feature type="region of interest" description="Disordered" evidence="20">
    <location>
        <begin position="1761"/>
        <end position="1792"/>
    </location>
</feature>
<feature type="compositionally biased region" description="Polar residues" evidence="20">
    <location>
        <begin position="1773"/>
        <end position="1784"/>
    </location>
</feature>
<feature type="region of interest" description="Disordered" evidence="20">
    <location>
        <begin position="1565"/>
        <end position="1594"/>
    </location>
</feature>
<feature type="region of interest" description="Disordered" evidence="20">
    <location>
        <begin position="1823"/>
        <end position="1989"/>
    </location>
</feature>
<evidence type="ECO:0000256" key="2">
    <source>
        <dbReference type="ARBA" id="ARBA00004286"/>
    </source>
</evidence>
<evidence type="ECO:0000256" key="12">
    <source>
        <dbReference type="ARBA" id="ARBA00023004"/>
    </source>
</evidence>
<evidence type="ECO:0000256" key="18">
    <source>
        <dbReference type="RuleBase" id="RU367064"/>
    </source>
</evidence>
<proteinExistence type="inferred from homology"/>
<evidence type="ECO:0000256" key="16">
    <source>
        <dbReference type="ARBA" id="ARBA00049431"/>
    </source>
</evidence>
<comment type="similarity">
    <text evidence="3 18">Belongs to the TET family.</text>
</comment>
<feature type="compositionally biased region" description="Basic and acidic residues" evidence="20">
    <location>
        <begin position="2185"/>
        <end position="2194"/>
    </location>
</feature>
<dbReference type="Pfam" id="PF12851">
    <property type="entry name" value="Tet_JBP"/>
    <property type="match status" value="1"/>
</dbReference>
<gene>
    <name evidence="22" type="ORF">HHUSO_G32287</name>
</gene>
<feature type="region of interest" description="Disordered" evidence="20">
    <location>
        <begin position="128"/>
        <end position="229"/>
    </location>
</feature>
<evidence type="ECO:0000256" key="9">
    <source>
        <dbReference type="ARBA" id="ARBA00022853"/>
    </source>
</evidence>
<keyword evidence="7 17" id="KW-0863">Zinc-finger</keyword>
<evidence type="ECO:0000256" key="15">
    <source>
        <dbReference type="ARBA" id="ARBA00047840"/>
    </source>
</evidence>
<sequence length="2225" mass="241683">MKKFKAPLSESGRDIYEFSAEGGDPRIFLGGGRVVSDCDRTGFGQPGHSVIHPSRSPALVPSLDLADSQKKKRKRCGVCVPCLRRENCGSCNSCLNRKTGHQICKLRKCDALKKKAVGLQGSNTARGRVPALAKETGSGVSSVDGPRTGQMEGGPIEHEEESRLRLGERPGLGRGACGRDEEQEEGGGEQHGDEGGGEGEGGGGEGQFPETDREREGNRMGGCSEKTTTHNDVDIRVKLLPPLSPHLPADYSILLCPNAQEDARTLVAFSASAVSMPTPFGRGRGMPGTELLQTTELYKQFNMEMAAESSSLSEAGGGKGSVGGSDGQGEEDLSMLQNALSLARHGKKPPNCNCDGPECPDYLEWLEKKIKMAIGTEQKCGTVDQLDCTPSKPVNGAFPAPHRAPSPATEMEAEGRENRAGTPSTVAHFSPYSQNAISIAKERNVSLQTAIAIEALTQLSSILPQPFVLAGESATANPSLYHPNPFLSHPNHHLPQLQHHDSGSGSQPSPPYLQSSCGGPKDQGALVGATDSSSSLSSSLASPVSVSHFDPPNHSHWENQQALQMQLESSRNNGSHNSFPSSSQMFPSQIAPASHFERQQRQDQQEQPAREPLPNSVSQQPANQPSQNPSPATFSRPGHSPNPALLESPNFTKPGRASNPWRTLNRNQSSPSPLSDPMTELHQLLGDANNKYMPSVFKIPEVLQQHPQHLKDKGLLAASKIKNEVVDPAFSSSERNYGLVNGQAMNHFPHQHSEAVSLRYKTQAALQQHLHHKRNLFQEHSPNPAALPSNFRDLQQSWFAHGGHLPPAPVKQEVKEKKTKKVSSSPSQKLPLGANQQSPLPKPKQIVIRKTKQKASLPTFLPQAQINLDLLRQKAQEENRQAALALAAMAGAESRYLTPDQLSGNRYPGQPAQHPLNAQLALPNTQELIAHSAATSTTSPAYHPALGQADFPGSGPIPPPPNFTPPPASTSSTLPPTSTDFVENIGGQFGLGSDEQCKASDPRASSSGQEPDPGQPSKRGPLAPALQGIHSLEDKFEDLIRQFEAEFGGDSAQQEQQQDSNSGHPKLELTSSTPQPSANGAPGQDVDLRTPSFISDFDPTTSLSSSQSQGVSEAPSLPLPSASPSRDSVLQQQQHRVLENPFTLPFSSPCSPKKIKIESSGAITVLSTTACFSTDDGLGQGETPSKGEPPFTPSISGFLESPLRYLDTPTKSLLDTPIKALAEFPTCDCVARNDVFGFVCFLVTEQIVEKDEGPYYTHLGSGPTVASIRELMEDRYGEKGEAVRIEKVLYTGKEGKSSQGCPIAKWVIRRASETEKLLCLVRHRTGHRCANAFIVILILAWEGVPRGLGDALYRELSETLTKMGNPTSRRCGLNDDNSLSMSMSQYSQCHSIAVFTVTMSQYCCIHCHNVTVLLYSLSQCHSIAEENLRDSFQELATELAPLYKQLAPQAYTNQVSTEQSAPDCRLGLKEGRPFSGVTACMDFCAHAHKDQHNLYNGCTVVCTLTKEDNRFVGKIAEDEQLHVLPLYKVSLTDEFGSEEGQQRKMTSGAIQVLSNCRREVRKLPEPAKSCRQRRLDAKKSASEKKKNQKEKQTLEIPEKIIKSEINETGRTQNQQPNKGIPKQEVKPTIKMEHKDRFEGFNRNCNPALDGYSVLGGCRPADAYAMNSGYPSYPSYYARSSLPPPALPPPGPAVINGFHPKFPQPYGYYNYQANHIFPSQFLGYEARIGACWPAAGASGYENKPDVRTLQASLNHAYPEFSEPAYPPSVRGSPEFSTPHRTSQIQGDARSFPGPLTRVIKQEPVDHTPYPDCGGIPSLPSTDVGGIPGSSPAAQHEQWPGYKVNGNLAPERSWNNGSAKFQENTRSWDSSSLIRASPGLTETRVGVEKQQQQHWNKMNHHSLASPSQSPSPSPSPHHTNPAGGNPYGFKPNENSSTPSPSLQGKPWSQVGYNHGNSDPGNGVGSQKRPASGGYPDKMWENQGPTPVGLHEKAWKSYGGSAAAGAAPNLGHSLATTPIPTPEGKLYPNPFRASGEEASASKMFWDPYEKEESVKEEEERRREPEEEWSDSEHNFLDPNIGGVAVAPAHGSVLIECARRELHATTPLKKPDRSHPARISLVFYQHKNLNQPCHGTALWEAKMKVLAERARQRQEEAARLGIPQEDIKAYVKKRKWGASNAASPAPEALPRDKKDFPPTRHGISLNTNSQITVSSYAYTQVTGPYSRWI</sequence>
<feature type="compositionally biased region" description="Polar residues" evidence="20">
    <location>
        <begin position="1948"/>
        <end position="1957"/>
    </location>
</feature>
<dbReference type="InterPro" id="IPR024779">
    <property type="entry name" value="2OGFeDO_JBP1/TET_oxygenase_dom"/>
</dbReference>
<feature type="compositionally biased region" description="Basic and acidic residues" evidence="20">
    <location>
        <begin position="595"/>
        <end position="604"/>
    </location>
</feature>
<name>A0ABR0Y9Q5_HUSHU</name>
<feature type="compositionally biased region" description="Low complexity" evidence="20">
    <location>
        <begin position="532"/>
        <end position="547"/>
    </location>
</feature>
<comment type="cofactor">
    <cofactor evidence="18">
        <name>Fe(2+)</name>
        <dbReference type="ChEBI" id="CHEBI:29033"/>
    </cofactor>
    <text evidence="18">Binds 1 Fe(2+) ion per subunit.</text>
</comment>
<keyword evidence="10 18" id="KW-0223">Dioxygenase</keyword>
<dbReference type="Pfam" id="PF02008">
    <property type="entry name" value="zf-CXXC"/>
    <property type="match status" value="1"/>
</dbReference>
<feature type="region of interest" description="Disordered" evidence="20">
    <location>
        <begin position="480"/>
        <end position="556"/>
    </location>
</feature>
<feature type="region of interest" description="Disordered" evidence="20">
    <location>
        <begin position="939"/>
        <end position="1024"/>
    </location>
</feature>
<evidence type="ECO:0000256" key="19">
    <source>
        <dbReference type="SAM" id="Coils"/>
    </source>
</evidence>
<dbReference type="EMBL" id="JAHFZB010000039">
    <property type="protein sequence ID" value="KAK6469362.1"/>
    <property type="molecule type" value="Genomic_DNA"/>
</dbReference>
<feature type="compositionally biased region" description="Basic and acidic residues" evidence="20">
    <location>
        <begin position="1573"/>
        <end position="1594"/>
    </location>
</feature>
<keyword evidence="19" id="KW-0175">Coiled coil</keyword>
<evidence type="ECO:0000256" key="6">
    <source>
        <dbReference type="ARBA" id="ARBA00022723"/>
    </source>
</evidence>
<feature type="domain" description="CXXC-type" evidence="21">
    <location>
        <begin position="69"/>
        <end position="110"/>
    </location>
</feature>
<reference evidence="22 23" key="1">
    <citation type="submission" date="2021-05" db="EMBL/GenBank/DDBJ databases">
        <authorList>
            <person name="Zahm M."/>
            <person name="Klopp C."/>
            <person name="Cabau C."/>
            <person name="Kuhl H."/>
            <person name="Suciu R."/>
            <person name="Ciorpac M."/>
            <person name="Holostenco D."/>
            <person name="Gessner J."/>
            <person name="Wuertz S."/>
            <person name="Hohne C."/>
            <person name="Stock M."/>
            <person name="Gislard M."/>
            <person name="Lluch J."/>
            <person name="Milhes M."/>
            <person name="Lampietro C."/>
            <person name="Lopez Roques C."/>
            <person name="Donnadieu C."/>
            <person name="Du K."/>
            <person name="Schartl M."/>
            <person name="Guiguen Y."/>
        </authorList>
    </citation>
    <scope>NUCLEOTIDE SEQUENCE [LARGE SCALE GENOMIC DNA]</scope>
    <source>
        <strain evidence="22">Hh-F2</strain>
        <tissue evidence="22">Blood</tissue>
    </source>
</reference>
<feature type="compositionally biased region" description="Polar residues" evidence="20">
    <location>
        <begin position="660"/>
        <end position="673"/>
    </location>
</feature>
<evidence type="ECO:0000259" key="21">
    <source>
        <dbReference type="PROSITE" id="PS51058"/>
    </source>
</evidence>
<keyword evidence="12 18" id="KW-0408">Iron</keyword>
<evidence type="ECO:0000313" key="22">
    <source>
        <dbReference type="EMBL" id="KAK6469362.1"/>
    </source>
</evidence>
<dbReference type="PANTHER" id="PTHR23358">
    <property type="entry name" value="METHYLCYTOSINE DIOXYGENASE TET"/>
    <property type="match status" value="1"/>
</dbReference>
<organism evidence="22 23">
    <name type="scientific">Huso huso</name>
    <name type="common">Beluga</name>
    <name type="synonym">Acipenser huso</name>
    <dbReference type="NCBI Taxonomy" id="61971"/>
    <lineage>
        <taxon>Eukaryota</taxon>
        <taxon>Metazoa</taxon>
        <taxon>Chordata</taxon>
        <taxon>Craniata</taxon>
        <taxon>Vertebrata</taxon>
        <taxon>Euteleostomi</taxon>
        <taxon>Actinopterygii</taxon>
        <taxon>Chondrostei</taxon>
        <taxon>Acipenseriformes</taxon>
        <taxon>Acipenseridae</taxon>
        <taxon>Huso</taxon>
    </lineage>
</organism>
<dbReference type="Proteomes" id="UP001369086">
    <property type="component" value="Unassembled WGS sequence"/>
</dbReference>
<feature type="region of interest" description="Disordered" evidence="20">
    <location>
        <begin position="594"/>
        <end position="679"/>
    </location>
</feature>
<keyword evidence="4" id="KW-0158">Chromosome</keyword>
<feature type="region of interest" description="Disordered" evidence="20">
    <location>
        <begin position="1048"/>
        <end position="1133"/>
    </location>
</feature>
<dbReference type="InterPro" id="IPR040175">
    <property type="entry name" value="TET1/2/3"/>
</dbReference>
<keyword evidence="8 18" id="KW-0862">Zinc</keyword>
<dbReference type="PANTHER" id="PTHR23358:SF4">
    <property type="entry name" value="METHYLCYTOSINE DIOXYGENASE TET3"/>
    <property type="match status" value="1"/>
</dbReference>
<evidence type="ECO:0000256" key="17">
    <source>
        <dbReference type="PROSITE-ProRule" id="PRU00509"/>
    </source>
</evidence>
<feature type="region of interest" description="Disordered" evidence="20">
    <location>
        <begin position="308"/>
        <end position="331"/>
    </location>
</feature>
<evidence type="ECO:0000256" key="11">
    <source>
        <dbReference type="ARBA" id="ARBA00023002"/>
    </source>
</evidence>
<feature type="region of interest" description="Disordered" evidence="20">
    <location>
        <begin position="568"/>
        <end position="587"/>
    </location>
</feature>
<evidence type="ECO:0000313" key="23">
    <source>
        <dbReference type="Proteomes" id="UP001369086"/>
    </source>
</evidence>
<dbReference type="EC" id="1.14.11.80" evidence="18"/>
<feature type="compositionally biased region" description="Low complexity" evidence="20">
    <location>
        <begin position="969"/>
        <end position="979"/>
    </location>
</feature>
<keyword evidence="6 18" id="KW-0479">Metal-binding</keyword>
<feature type="compositionally biased region" description="Polar residues" evidence="20">
    <location>
        <begin position="503"/>
        <end position="517"/>
    </location>
</feature>
<feature type="compositionally biased region" description="Low complexity" evidence="20">
    <location>
        <begin position="578"/>
        <end position="587"/>
    </location>
</feature>
<feature type="coiled-coil region" evidence="19">
    <location>
        <begin position="861"/>
        <end position="888"/>
    </location>
</feature>
<comment type="function">
    <text evidence="18">Dioxygenase that catalyzes the conversion of the modified genomic base 5-methylcytosine (5mC) into 5-hydroxymethylcytosine (5hmC) and plays a key role in epigenetic chromatin reprogramming during embryonic development.</text>
</comment>
<evidence type="ECO:0000256" key="5">
    <source>
        <dbReference type="ARBA" id="ARBA00022473"/>
    </source>
</evidence>
<feature type="compositionally biased region" description="Polar residues" evidence="20">
    <location>
        <begin position="1930"/>
        <end position="1940"/>
    </location>
</feature>
<feature type="region of interest" description="Disordered" evidence="20">
    <location>
        <begin position="2174"/>
        <end position="2200"/>
    </location>
</feature>
<keyword evidence="13" id="KW-0238">DNA-binding</keyword>
<comment type="subcellular location">
    <subcellularLocation>
        <location evidence="2">Chromosome</location>
    </subcellularLocation>
    <subcellularLocation>
        <location evidence="1">Nucleus</location>
    </subcellularLocation>
</comment>
<comment type="cofactor">
    <cofactor evidence="18">
        <name>Zn(2+)</name>
        <dbReference type="ChEBI" id="CHEBI:29105"/>
    </cofactor>
    <text evidence="18">The zinc ions have a structural role.</text>
</comment>
<feature type="compositionally biased region" description="Low complexity" evidence="20">
    <location>
        <begin position="1102"/>
        <end position="1125"/>
    </location>
</feature>
<feature type="compositionally biased region" description="Polar residues" evidence="20">
    <location>
        <begin position="1851"/>
        <end position="1872"/>
    </location>
</feature>
<feature type="compositionally biased region" description="Polar residues" evidence="20">
    <location>
        <begin position="1051"/>
        <end position="1078"/>
    </location>
</feature>
<evidence type="ECO:0000256" key="7">
    <source>
        <dbReference type="ARBA" id="ARBA00022771"/>
    </source>
</evidence>
<protein>
    <recommendedName>
        <fullName evidence="18">Methylcytosine dioxygenase TET</fullName>
        <ecNumber evidence="18">1.14.11.80</ecNumber>
    </recommendedName>
</protein>
<comment type="caution">
    <text evidence="22">The sequence shown here is derived from an EMBL/GenBank/DDBJ whole genome shotgun (WGS) entry which is preliminary data.</text>
</comment>
<feature type="compositionally biased region" description="Low complexity" evidence="20">
    <location>
        <begin position="614"/>
        <end position="632"/>
    </location>
</feature>
<dbReference type="InterPro" id="IPR046942">
    <property type="entry name" value="TET_oxygenase"/>
</dbReference>
<evidence type="ECO:0000256" key="8">
    <source>
        <dbReference type="ARBA" id="ARBA00022833"/>
    </source>
</evidence>
<feature type="region of interest" description="Disordered" evidence="20">
    <location>
        <begin position="799"/>
        <end position="842"/>
    </location>
</feature>
<dbReference type="PROSITE" id="PS51058">
    <property type="entry name" value="ZF_CXXC"/>
    <property type="match status" value="1"/>
</dbReference>
<evidence type="ECO:0000256" key="1">
    <source>
        <dbReference type="ARBA" id="ARBA00004123"/>
    </source>
</evidence>
<comment type="catalytic activity">
    <reaction evidence="18">
        <text>a 5-methyl-2'-deoxycytidine in DNA + 2-oxoglutarate + O2 = a 5-hydroxymethyl-2'-deoxycytidine in DNA + succinate + CO2</text>
        <dbReference type="Rhea" id="RHEA:52636"/>
        <dbReference type="Rhea" id="RHEA-COMP:11370"/>
        <dbReference type="Rhea" id="RHEA-COMP:13315"/>
        <dbReference type="ChEBI" id="CHEBI:15379"/>
        <dbReference type="ChEBI" id="CHEBI:16526"/>
        <dbReference type="ChEBI" id="CHEBI:16810"/>
        <dbReference type="ChEBI" id="CHEBI:30031"/>
        <dbReference type="ChEBI" id="CHEBI:85454"/>
        <dbReference type="ChEBI" id="CHEBI:136731"/>
        <dbReference type="EC" id="1.14.11.80"/>
    </reaction>
</comment>
<evidence type="ECO:0000256" key="13">
    <source>
        <dbReference type="ARBA" id="ARBA00023125"/>
    </source>
</evidence>
<evidence type="ECO:0000256" key="14">
    <source>
        <dbReference type="ARBA" id="ARBA00023242"/>
    </source>
</evidence>
<feature type="region of interest" description="Disordered" evidence="20">
    <location>
        <begin position="2044"/>
        <end position="2071"/>
    </location>
</feature>
<evidence type="ECO:0000256" key="20">
    <source>
        <dbReference type="SAM" id="MobiDB-lite"/>
    </source>
</evidence>
<keyword evidence="23" id="KW-1185">Reference proteome</keyword>
<comment type="catalytic activity">
    <reaction evidence="15 18">
        <text>a 5-formyl-2'-deoxycytidine in DNA + 2-oxoglutarate + O2 = a 5-carboxyl-2'-deoxycytidine in DNA + succinate + CO2 + H(+)</text>
        <dbReference type="Rhea" id="RHEA:53832"/>
        <dbReference type="Rhea" id="RHEA-COMP:13656"/>
        <dbReference type="Rhea" id="RHEA-COMP:13657"/>
        <dbReference type="ChEBI" id="CHEBI:15378"/>
        <dbReference type="ChEBI" id="CHEBI:15379"/>
        <dbReference type="ChEBI" id="CHEBI:16526"/>
        <dbReference type="ChEBI" id="CHEBI:16810"/>
        <dbReference type="ChEBI" id="CHEBI:30031"/>
        <dbReference type="ChEBI" id="CHEBI:137731"/>
        <dbReference type="ChEBI" id="CHEBI:137732"/>
        <dbReference type="EC" id="1.14.11.80"/>
    </reaction>
</comment>
<feature type="compositionally biased region" description="Gly residues" evidence="20">
    <location>
        <begin position="315"/>
        <end position="327"/>
    </location>
</feature>